<dbReference type="EMBL" id="JANQDX010000011">
    <property type="protein sequence ID" value="KAL0916024.1"/>
    <property type="molecule type" value="Genomic_DNA"/>
</dbReference>
<dbReference type="PANTHER" id="PTHR47481:SF31">
    <property type="entry name" value="OS01G0873500 PROTEIN"/>
    <property type="match status" value="1"/>
</dbReference>
<reference evidence="1 2" key="1">
    <citation type="journal article" date="2024" name="Plant Biotechnol. J.">
        <title>Dendrobium thyrsiflorum genome and its molecular insights into genes involved in important horticultural traits.</title>
        <authorList>
            <person name="Chen B."/>
            <person name="Wang J.Y."/>
            <person name="Zheng P.J."/>
            <person name="Li K.L."/>
            <person name="Liang Y.M."/>
            <person name="Chen X.F."/>
            <person name="Zhang C."/>
            <person name="Zhao X."/>
            <person name="He X."/>
            <person name="Zhang G.Q."/>
            <person name="Liu Z.J."/>
            <person name="Xu Q."/>
        </authorList>
    </citation>
    <scope>NUCLEOTIDE SEQUENCE [LARGE SCALE GENOMIC DNA]</scope>
    <source>
        <strain evidence="1">GZMU011</strain>
    </source>
</reference>
<evidence type="ECO:0000313" key="2">
    <source>
        <dbReference type="Proteomes" id="UP001552299"/>
    </source>
</evidence>
<comment type="caution">
    <text evidence="1">The sequence shown here is derived from an EMBL/GenBank/DDBJ whole genome shotgun (WGS) entry which is preliminary data.</text>
</comment>
<dbReference type="Proteomes" id="UP001552299">
    <property type="component" value="Unassembled WGS sequence"/>
</dbReference>
<evidence type="ECO:0008006" key="3">
    <source>
        <dbReference type="Google" id="ProtNLM"/>
    </source>
</evidence>
<dbReference type="AlphaFoldDB" id="A0ABD0UT23"/>
<dbReference type="Pfam" id="PF14223">
    <property type="entry name" value="Retrotran_gag_2"/>
    <property type="match status" value="1"/>
</dbReference>
<sequence>MEITQDNWQSKSNQKTISTITQCILPYVLHLDSCSTIWTTIEHRLQTSNHSRVIQLKNELHNISMKTLTITQYLTEIKTMEDNIAVAGSTIDPEDVILYTLNGLPPTYQAFKTSIRTMLTPISLYNLYSLLISEQTNLASEASRVPPNADPHLALYSYRGRGRRVSSLIGFATVGGDPTVSTKDSNTATSGSVKQFSVASTSFGGSSGATSSWESALISSEGSILLEVSLPSSPSTDLDIRRSSSKSIHPIKARKTSPLEFRTIRDYAEIQEDFCRKRSLIGEWIPE</sequence>
<accession>A0ABD0UT23</accession>
<organism evidence="1 2">
    <name type="scientific">Dendrobium thyrsiflorum</name>
    <name type="common">Pinecone-like raceme dendrobium</name>
    <name type="synonym">Orchid</name>
    <dbReference type="NCBI Taxonomy" id="117978"/>
    <lineage>
        <taxon>Eukaryota</taxon>
        <taxon>Viridiplantae</taxon>
        <taxon>Streptophyta</taxon>
        <taxon>Embryophyta</taxon>
        <taxon>Tracheophyta</taxon>
        <taxon>Spermatophyta</taxon>
        <taxon>Magnoliopsida</taxon>
        <taxon>Liliopsida</taxon>
        <taxon>Asparagales</taxon>
        <taxon>Orchidaceae</taxon>
        <taxon>Epidendroideae</taxon>
        <taxon>Malaxideae</taxon>
        <taxon>Dendrobiinae</taxon>
        <taxon>Dendrobium</taxon>
    </lineage>
</organism>
<gene>
    <name evidence="1" type="ORF">M5K25_013503</name>
</gene>
<protein>
    <recommendedName>
        <fullName evidence="3">Retrovirus-related Pol polyprotein from transposon TNT 1-94</fullName>
    </recommendedName>
</protein>
<keyword evidence="2" id="KW-1185">Reference proteome</keyword>
<name>A0ABD0UT23_DENTH</name>
<dbReference type="PANTHER" id="PTHR47481">
    <property type="match status" value="1"/>
</dbReference>
<evidence type="ECO:0000313" key="1">
    <source>
        <dbReference type="EMBL" id="KAL0916024.1"/>
    </source>
</evidence>
<proteinExistence type="predicted"/>